<feature type="domain" description="YcxB-like C-terminal" evidence="2">
    <location>
        <begin position="93"/>
        <end position="150"/>
    </location>
</feature>
<dbReference type="Proteomes" id="UP000033434">
    <property type="component" value="Unassembled WGS sequence"/>
</dbReference>
<organism evidence="3 4">
    <name type="scientific">Pseudoalteromonas luteoviolacea S4054</name>
    <dbReference type="NCBI Taxonomy" id="1129367"/>
    <lineage>
        <taxon>Bacteria</taxon>
        <taxon>Pseudomonadati</taxon>
        <taxon>Pseudomonadota</taxon>
        <taxon>Gammaproteobacteria</taxon>
        <taxon>Alteromonadales</taxon>
        <taxon>Pseudoalteromonadaceae</taxon>
        <taxon>Pseudoalteromonas</taxon>
    </lineage>
</organism>
<keyword evidence="1" id="KW-0472">Membrane</keyword>
<accession>A0A0F6AIT5</accession>
<gene>
    <name evidence="3" type="ORF">N479_25085</name>
</gene>
<dbReference type="InterPro" id="IPR025588">
    <property type="entry name" value="YcxB-like_C"/>
</dbReference>
<sequence length="154" mass="18003">MFQSEFTLDKQYFQECFDESVALSQHNKPKYGLIGFLLILGALSHYLVNQAYLGNFLFVLAAIEGISFYYRRPWWVARQMVSRASGSKVSLEINESGIKAQNPYRAFELRWLEVDKVIETDKGLLIEHAKYRQYISRQALTQEAYDFIVQQTKK</sequence>
<dbReference type="Pfam" id="PF14317">
    <property type="entry name" value="YcxB"/>
    <property type="match status" value="1"/>
</dbReference>
<keyword evidence="1" id="KW-0812">Transmembrane</keyword>
<dbReference type="AlphaFoldDB" id="A0A0F6AIT5"/>
<protein>
    <recommendedName>
        <fullName evidence="2">YcxB-like C-terminal domain-containing protein</fullName>
    </recommendedName>
</protein>
<evidence type="ECO:0000313" key="3">
    <source>
        <dbReference type="EMBL" id="KKE85709.1"/>
    </source>
</evidence>
<dbReference type="EMBL" id="AUXW01000010">
    <property type="protein sequence ID" value="KKE85709.1"/>
    <property type="molecule type" value="Genomic_DNA"/>
</dbReference>
<dbReference type="RefSeq" id="WP_230851800.1">
    <property type="nucleotide sequence ID" value="NZ_AUXW01000010.1"/>
</dbReference>
<evidence type="ECO:0000256" key="1">
    <source>
        <dbReference type="SAM" id="Phobius"/>
    </source>
</evidence>
<proteinExistence type="predicted"/>
<evidence type="ECO:0000313" key="4">
    <source>
        <dbReference type="Proteomes" id="UP000033434"/>
    </source>
</evidence>
<feature type="transmembrane region" description="Helical" evidence="1">
    <location>
        <begin position="31"/>
        <end position="47"/>
    </location>
</feature>
<dbReference type="PATRIC" id="fig|1129367.4.peg.225"/>
<name>A0A0F6AIT5_9GAMM</name>
<evidence type="ECO:0000259" key="2">
    <source>
        <dbReference type="Pfam" id="PF14317"/>
    </source>
</evidence>
<feature type="transmembrane region" description="Helical" evidence="1">
    <location>
        <begin position="53"/>
        <end position="70"/>
    </location>
</feature>
<keyword evidence="1" id="KW-1133">Transmembrane helix</keyword>
<reference evidence="3 4" key="1">
    <citation type="journal article" date="2015" name="BMC Genomics">
        <title>Genome mining reveals unlocked bioactive potential of marine Gram-negative bacteria.</title>
        <authorList>
            <person name="Machado H."/>
            <person name="Sonnenschein E.C."/>
            <person name="Melchiorsen J."/>
            <person name="Gram L."/>
        </authorList>
    </citation>
    <scope>NUCLEOTIDE SEQUENCE [LARGE SCALE GENOMIC DNA]</scope>
    <source>
        <strain evidence="3 4">S4054</strain>
    </source>
</reference>
<comment type="caution">
    <text evidence="3">The sequence shown here is derived from an EMBL/GenBank/DDBJ whole genome shotgun (WGS) entry which is preliminary data.</text>
</comment>